<keyword evidence="1" id="KW-0812">Transmembrane</keyword>
<sequence length="132" mass="15192">MIIWFILQCIITILISIIYVTKGNYGDGEKAMAPMTVMIAVFIQFLISVVVFYLLKKRIRGNNRIIFFAFNMVLYELSFLFFSNSLPIFDVFKSGFIGFINRAYSLSSIISGVLIMTAFYIFNLLHPEEVKS</sequence>
<dbReference type="RefSeq" id="WP_074607093.1">
    <property type="nucleotide sequence ID" value="NZ_FNGY01000004.1"/>
</dbReference>
<name>A0A1G9U497_9SPHI</name>
<evidence type="ECO:0000256" key="1">
    <source>
        <dbReference type="SAM" id="Phobius"/>
    </source>
</evidence>
<proteinExistence type="predicted"/>
<accession>A0A1G9U497</accession>
<dbReference type="EMBL" id="FNGY01000004">
    <property type="protein sequence ID" value="SDM54504.1"/>
    <property type="molecule type" value="Genomic_DNA"/>
</dbReference>
<dbReference type="OrthoDB" id="1518858at2"/>
<organism evidence="2 3">
    <name type="scientific">Pedobacter steynii</name>
    <dbReference type="NCBI Taxonomy" id="430522"/>
    <lineage>
        <taxon>Bacteria</taxon>
        <taxon>Pseudomonadati</taxon>
        <taxon>Bacteroidota</taxon>
        <taxon>Sphingobacteriia</taxon>
        <taxon>Sphingobacteriales</taxon>
        <taxon>Sphingobacteriaceae</taxon>
        <taxon>Pedobacter</taxon>
    </lineage>
</organism>
<protein>
    <submittedName>
        <fullName evidence="2">Uncharacterized protein</fullName>
    </submittedName>
</protein>
<dbReference type="AlphaFoldDB" id="A0A1G9U497"/>
<feature type="transmembrane region" description="Helical" evidence="1">
    <location>
        <begin position="33"/>
        <end position="53"/>
    </location>
</feature>
<keyword evidence="3" id="KW-1185">Reference proteome</keyword>
<dbReference type="Proteomes" id="UP000183200">
    <property type="component" value="Unassembled WGS sequence"/>
</dbReference>
<evidence type="ECO:0000313" key="2">
    <source>
        <dbReference type="EMBL" id="SDM54504.1"/>
    </source>
</evidence>
<reference evidence="3" key="1">
    <citation type="submission" date="2016-10" db="EMBL/GenBank/DDBJ databases">
        <authorList>
            <person name="Varghese N."/>
            <person name="Submissions S."/>
        </authorList>
    </citation>
    <scope>NUCLEOTIDE SEQUENCE [LARGE SCALE GENOMIC DNA]</scope>
    <source>
        <strain evidence="3">DSM 19110</strain>
    </source>
</reference>
<feature type="transmembrane region" description="Helical" evidence="1">
    <location>
        <begin position="5"/>
        <end position="21"/>
    </location>
</feature>
<feature type="transmembrane region" description="Helical" evidence="1">
    <location>
        <begin position="65"/>
        <end position="83"/>
    </location>
</feature>
<feature type="transmembrane region" description="Helical" evidence="1">
    <location>
        <begin position="103"/>
        <end position="125"/>
    </location>
</feature>
<keyword evidence="1" id="KW-1133">Transmembrane helix</keyword>
<gene>
    <name evidence="2" type="ORF">SAMN05421820_10448</name>
</gene>
<keyword evidence="1" id="KW-0472">Membrane</keyword>
<evidence type="ECO:0000313" key="3">
    <source>
        <dbReference type="Proteomes" id="UP000183200"/>
    </source>
</evidence>